<keyword evidence="10" id="KW-1185">Reference proteome</keyword>
<keyword evidence="7 8" id="KW-0807">Transducer</keyword>
<comment type="caution">
    <text evidence="8">Lacks conserved residue(s) required for the propagation of feature annotation.</text>
</comment>
<dbReference type="GO" id="GO:0005886">
    <property type="term" value="C:plasma membrane"/>
    <property type="evidence" value="ECO:0007669"/>
    <property type="project" value="UniProtKB-SubCell"/>
</dbReference>
<comment type="similarity">
    <text evidence="8">Belongs to the insect chemoreceptor superfamily. Gustatory receptor (GR) family.</text>
</comment>
<evidence type="ECO:0000313" key="10">
    <source>
        <dbReference type="Proteomes" id="UP001233999"/>
    </source>
</evidence>
<comment type="function">
    <text evidence="8">Gustatory receptor which mediates acceptance or avoidance behavior, depending on its substrates.</text>
</comment>
<dbReference type="GO" id="GO:0030424">
    <property type="term" value="C:axon"/>
    <property type="evidence" value="ECO:0007669"/>
    <property type="project" value="TreeGrafter"/>
</dbReference>
<evidence type="ECO:0000256" key="3">
    <source>
        <dbReference type="ARBA" id="ARBA00022692"/>
    </source>
</evidence>
<protein>
    <recommendedName>
        <fullName evidence="8">Gustatory receptor</fullName>
    </recommendedName>
</protein>
<dbReference type="PANTHER" id="PTHR21143:SF121">
    <property type="entry name" value="GUSTATORY AND ODORANT RECEPTOR 21A"/>
    <property type="match status" value="1"/>
</dbReference>
<keyword evidence="6 8" id="KW-0675">Receptor</keyword>
<proteinExistence type="inferred from homology"/>
<keyword evidence="5 8" id="KW-0472">Membrane</keyword>
<gene>
    <name evidence="9" type="ORF">L9F63_006748</name>
</gene>
<evidence type="ECO:0000256" key="7">
    <source>
        <dbReference type="ARBA" id="ARBA00023224"/>
    </source>
</evidence>
<dbReference type="InterPro" id="IPR013604">
    <property type="entry name" value="7TM_chemorcpt"/>
</dbReference>
<reference evidence="9" key="1">
    <citation type="journal article" date="2023" name="IScience">
        <title>Live-bearing cockroach genome reveals convergent evolutionary mechanisms linked to viviparity in insects and beyond.</title>
        <authorList>
            <person name="Fouks B."/>
            <person name="Harrison M.C."/>
            <person name="Mikhailova A.A."/>
            <person name="Marchal E."/>
            <person name="English S."/>
            <person name="Carruthers M."/>
            <person name="Jennings E.C."/>
            <person name="Chiamaka E.L."/>
            <person name="Frigard R.A."/>
            <person name="Pippel M."/>
            <person name="Attardo G.M."/>
            <person name="Benoit J.B."/>
            <person name="Bornberg-Bauer E."/>
            <person name="Tobe S.S."/>
        </authorList>
    </citation>
    <scope>NUCLEOTIDE SEQUENCE</scope>
    <source>
        <strain evidence="9">Stay&amp;Tobe</strain>
    </source>
</reference>
<dbReference type="Proteomes" id="UP001233999">
    <property type="component" value="Unassembled WGS sequence"/>
</dbReference>
<feature type="transmembrane region" description="Helical" evidence="8">
    <location>
        <begin position="177"/>
        <end position="196"/>
    </location>
</feature>
<evidence type="ECO:0000256" key="4">
    <source>
        <dbReference type="ARBA" id="ARBA00022989"/>
    </source>
</evidence>
<accession>A0AAD7ZA37</accession>
<dbReference type="GO" id="GO:0050909">
    <property type="term" value="P:sensory perception of taste"/>
    <property type="evidence" value="ECO:0007669"/>
    <property type="project" value="InterPro"/>
</dbReference>
<dbReference type="Pfam" id="PF08395">
    <property type="entry name" value="7tm_7"/>
    <property type="match status" value="2"/>
</dbReference>
<evidence type="ECO:0000256" key="5">
    <source>
        <dbReference type="ARBA" id="ARBA00023136"/>
    </source>
</evidence>
<feature type="transmembrane region" description="Helical" evidence="8">
    <location>
        <begin position="470"/>
        <end position="496"/>
    </location>
</feature>
<keyword evidence="3 8" id="KW-0812">Transmembrane</keyword>
<dbReference type="GO" id="GO:0007165">
    <property type="term" value="P:signal transduction"/>
    <property type="evidence" value="ECO:0007669"/>
    <property type="project" value="UniProtKB-KW"/>
</dbReference>
<evidence type="ECO:0000256" key="8">
    <source>
        <dbReference type="RuleBase" id="RU363108"/>
    </source>
</evidence>
<dbReference type="GO" id="GO:0030425">
    <property type="term" value="C:dendrite"/>
    <property type="evidence" value="ECO:0007669"/>
    <property type="project" value="TreeGrafter"/>
</dbReference>
<dbReference type="EMBL" id="JASPKZ010009795">
    <property type="protein sequence ID" value="KAJ9576392.1"/>
    <property type="molecule type" value="Genomic_DNA"/>
</dbReference>
<name>A0AAD7ZA37_DIPPU</name>
<feature type="transmembrane region" description="Helical" evidence="8">
    <location>
        <begin position="47"/>
        <end position="67"/>
    </location>
</feature>
<comment type="caution">
    <text evidence="9">The sequence shown here is derived from an EMBL/GenBank/DDBJ whole genome shotgun (WGS) entry which is preliminary data.</text>
</comment>
<dbReference type="PANTHER" id="PTHR21143">
    <property type="entry name" value="INVERTEBRATE GUSTATORY RECEPTOR"/>
    <property type="match status" value="1"/>
</dbReference>
<dbReference type="AlphaFoldDB" id="A0AAD7ZA37"/>
<evidence type="ECO:0000256" key="2">
    <source>
        <dbReference type="ARBA" id="ARBA00022475"/>
    </source>
</evidence>
<feature type="transmembrane region" description="Helical" evidence="8">
    <location>
        <begin position="87"/>
        <end position="104"/>
    </location>
</feature>
<feature type="transmembrane region" description="Helical" evidence="8">
    <location>
        <begin position="143"/>
        <end position="171"/>
    </location>
</feature>
<evidence type="ECO:0000256" key="1">
    <source>
        <dbReference type="ARBA" id="ARBA00004651"/>
    </source>
</evidence>
<keyword evidence="4 8" id="KW-1133">Transmembrane helix</keyword>
<reference evidence="9" key="2">
    <citation type="submission" date="2023-05" db="EMBL/GenBank/DDBJ databases">
        <authorList>
            <person name="Fouks B."/>
        </authorList>
    </citation>
    <scope>NUCLEOTIDE SEQUENCE</scope>
    <source>
        <strain evidence="9">Stay&amp;Tobe</strain>
        <tissue evidence="9">Testes</tissue>
    </source>
</reference>
<evidence type="ECO:0000313" key="9">
    <source>
        <dbReference type="EMBL" id="KAJ9576392.1"/>
    </source>
</evidence>
<keyword evidence="2 8" id="KW-1003">Cell membrane</keyword>
<dbReference type="GO" id="GO:0043025">
    <property type="term" value="C:neuronal cell body"/>
    <property type="evidence" value="ECO:0007669"/>
    <property type="project" value="TreeGrafter"/>
</dbReference>
<comment type="subcellular location">
    <subcellularLocation>
        <location evidence="1 8">Cell membrane</location>
        <topology evidence="1 8">Multi-pass membrane protein</topology>
    </subcellularLocation>
</comment>
<sequence length="500" mass="58088">MFNVEDSIKYRTNDIYSAFNPLYYLSKLLGTAPYQLKQDQNTKRSKIGILWTIVIFSIHALGLLRLPITKSRYVNPGEIISNVSYELLLHLSAMIVTFLLALQSDHSLPNIIRKIHNIDCNIFSHNAKINYMYSKAHKWTCCLIVYILILITIMTFSAKPFVSSMLLYILYRASKGFSIFCVGVSILQFFATAYFIKEKYAMIKRELIYLQSDKPKICRQNSNKLNHYEKGISIIDIQNTNSKNRHNTLSNSNRVYSEVGQTLTEHTYTAPGIRPRLHISNNLGQQSKNQLNITSSLGQQSMANHLHSSISLGQQSIKYLHLSTSLRQHSTKHLHICYSKILSRRIRQLRIAYSQLQEIIVLLYKNYSIVILFEFTLETVNIITDLYHGMYTIETVNVMDYLLFTRIAAYYLWNLTFITFPIYPCQGILTEIQQISTTLQKGLLKKWPSKEMEEQLQLFSWQIRYAKVELTALGFFNMNFHTLYSLLGVIVSYFLILNQF</sequence>
<organism evidence="9 10">
    <name type="scientific">Diploptera punctata</name>
    <name type="common">Pacific beetle cockroach</name>
    <dbReference type="NCBI Taxonomy" id="6984"/>
    <lineage>
        <taxon>Eukaryota</taxon>
        <taxon>Metazoa</taxon>
        <taxon>Ecdysozoa</taxon>
        <taxon>Arthropoda</taxon>
        <taxon>Hexapoda</taxon>
        <taxon>Insecta</taxon>
        <taxon>Pterygota</taxon>
        <taxon>Neoptera</taxon>
        <taxon>Polyneoptera</taxon>
        <taxon>Dictyoptera</taxon>
        <taxon>Blattodea</taxon>
        <taxon>Blaberoidea</taxon>
        <taxon>Blaberidae</taxon>
        <taxon>Diplopterinae</taxon>
        <taxon>Diploptera</taxon>
    </lineage>
</organism>
<evidence type="ECO:0000256" key="6">
    <source>
        <dbReference type="ARBA" id="ARBA00023170"/>
    </source>
</evidence>